<comment type="caution">
    <text evidence="4">The sequence shown here is derived from an EMBL/GenBank/DDBJ whole genome shotgun (WGS) entry which is preliminary data.</text>
</comment>
<keyword evidence="5" id="KW-1185">Reference proteome</keyword>
<dbReference type="NCBIfam" id="NF007958">
    <property type="entry name" value="PRK10677.1"/>
    <property type="match status" value="1"/>
</dbReference>
<reference evidence="4 5" key="1">
    <citation type="submission" date="2023-01" db="EMBL/GenBank/DDBJ databases">
        <title>Vibrio sp. KJ40-1 sp.nov, isolated from marine algae.</title>
        <authorList>
            <person name="Butt M."/>
            <person name="Kim J.M.J."/>
            <person name="Jeon C.O.C."/>
        </authorList>
    </citation>
    <scope>NUCLEOTIDE SEQUENCE [LARGE SCALE GENOMIC DNA]</scope>
    <source>
        <strain evidence="4 5">KJ40-1</strain>
    </source>
</reference>
<dbReference type="PANTHER" id="PTHR30632:SF17">
    <property type="entry name" value="MOLYBDATE-BINDING PROTEIN MODA"/>
    <property type="match status" value="1"/>
</dbReference>
<proteinExistence type="inferred from homology"/>
<evidence type="ECO:0000313" key="5">
    <source>
        <dbReference type="Proteomes" id="UP001210678"/>
    </source>
</evidence>
<dbReference type="InterPro" id="IPR005950">
    <property type="entry name" value="ModA"/>
</dbReference>
<dbReference type="Proteomes" id="UP001210678">
    <property type="component" value="Unassembled WGS sequence"/>
</dbReference>
<dbReference type="EMBL" id="JAQLOI010000003">
    <property type="protein sequence ID" value="MDB1126318.1"/>
    <property type="molecule type" value="Genomic_DNA"/>
</dbReference>
<dbReference type="InterPro" id="IPR050682">
    <property type="entry name" value="ModA/WtpA"/>
</dbReference>
<name>A0ABT4YXS8_9VIBR</name>
<keyword evidence="3" id="KW-0732">Signal</keyword>
<accession>A0ABT4YXS8</accession>
<keyword evidence="2" id="KW-0479">Metal-binding</keyword>
<evidence type="ECO:0000256" key="1">
    <source>
        <dbReference type="ARBA" id="ARBA00009175"/>
    </source>
</evidence>
<dbReference type="RefSeq" id="WP_272140835.1">
    <property type="nucleotide sequence ID" value="NZ_JAQLOI010000003.1"/>
</dbReference>
<sequence>MSSIKKEMSMERLVILFALCFLLPPRAAIAADSIKVYAAASMTNVISELAARYSDKSGVKIVTIYAGSSSLARQIEVGAPADLYISANTRWVDYLISKQVIHEEGVTVVAENELVLIQPKSRSIDKFDLTDKAGWNQVLLNERIALGQPDSVPAGIYAKQSLINLTVWDTVKKKIASTNSVRVALALVERGEAGLGIVYKTDALTNDKVSILDTFSNELHDRIEYPMAIVKESEQVRSFADYLTSDDAKQVFTEYGFK</sequence>
<dbReference type="PIRSF" id="PIRSF004846">
    <property type="entry name" value="ModA"/>
    <property type="match status" value="1"/>
</dbReference>
<comment type="similarity">
    <text evidence="1">Belongs to the bacterial solute-binding protein ModA family.</text>
</comment>
<evidence type="ECO:0000256" key="3">
    <source>
        <dbReference type="ARBA" id="ARBA00022729"/>
    </source>
</evidence>
<dbReference type="NCBIfam" id="TIGR01256">
    <property type="entry name" value="modA"/>
    <property type="match status" value="1"/>
</dbReference>
<gene>
    <name evidence="4" type="primary">modA</name>
    <name evidence="4" type="ORF">PGX00_22675</name>
</gene>
<protein>
    <submittedName>
        <fullName evidence="4">Molybdate ABC transporter substrate-binding protein</fullName>
    </submittedName>
</protein>
<dbReference type="SUPFAM" id="SSF53850">
    <property type="entry name" value="Periplasmic binding protein-like II"/>
    <property type="match status" value="1"/>
</dbReference>
<evidence type="ECO:0000256" key="2">
    <source>
        <dbReference type="ARBA" id="ARBA00022723"/>
    </source>
</evidence>
<dbReference type="Pfam" id="PF13531">
    <property type="entry name" value="SBP_bac_11"/>
    <property type="match status" value="1"/>
</dbReference>
<evidence type="ECO:0000313" key="4">
    <source>
        <dbReference type="EMBL" id="MDB1126318.1"/>
    </source>
</evidence>
<dbReference type="Gene3D" id="3.40.190.10">
    <property type="entry name" value="Periplasmic binding protein-like II"/>
    <property type="match status" value="2"/>
</dbReference>
<dbReference type="PANTHER" id="PTHR30632">
    <property type="entry name" value="MOLYBDATE-BINDING PERIPLASMIC PROTEIN"/>
    <property type="match status" value="1"/>
</dbReference>
<organism evidence="4 5">
    <name type="scientific">Vibrio algarum</name>
    <dbReference type="NCBI Taxonomy" id="3020714"/>
    <lineage>
        <taxon>Bacteria</taxon>
        <taxon>Pseudomonadati</taxon>
        <taxon>Pseudomonadota</taxon>
        <taxon>Gammaproteobacteria</taxon>
        <taxon>Vibrionales</taxon>
        <taxon>Vibrionaceae</taxon>
        <taxon>Vibrio</taxon>
    </lineage>
</organism>